<dbReference type="SMART" id="SM00857">
    <property type="entry name" value="Resolvase"/>
    <property type="match status" value="1"/>
</dbReference>
<dbReference type="InterPro" id="IPR025827">
    <property type="entry name" value="Zn_ribbon_recom_dom"/>
</dbReference>
<organism evidence="2 3">
    <name type="scientific">Faecalitalea cylindroides T2-87</name>
    <dbReference type="NCBI Taxonomy" id="717960"/>
    <lineage>
        <taxon>Bacteria</taxon>
        <taxon>Bacillati</taxon>
        <taxon>Bacillota</taxon>
        <taxon>Erysipelotrichia</taxon>
        <taxon>Erysipelotrichales</taxon>
        <taxon>Erysipelotrichaceae</taxon>
        <taxon>Faecalitalea</taxon>
    </lineage>
</organism>
<dbReference type="Pfam" id="PF00239">
    <property type="entry name" value="Resolvase"/>
    <property type="match status" value="1"/>
</dbReference>
<dbReference type="CDD" id="cd03770">
    <property type="entry name" value="SR_TndX_transposase"/>
    <property type="match status" value="1"/>
</dbReference>
<name>D4JCL6_9FIRM</name>
<dbReference type="PROSITE" id="PS51737">
    <property type="entry name" value="RECOMBINASE_DNA_BIND"/>
    <property type="match status" value="1"/>
</dbReference>
<evidence type="ECO:0000259" key="1">
    <source>
        <dbReference type="PROSITE" id="PS51737"/>
    </source>
</evidence>
<dbReference type="HOGENOM" id="CLU_010686_18_2_9"/>
<dbReference type="SUPFAM" id="SSF53041">
    <property type="entry name" value="Resolvase-like"/>
    <property type="match status" value="1"/>
</dbReference>
<evidence type="ECO:0000313" key="3">
    <source>
        <dbReference type="Proteomes" id="UP000008801"/>
    </source>
</evidence>
<dbReference type="PANTHER" id="PTHR30461:SF23">
    <property type="entry name" value="DNA RECOMBINASE-RELATED"/>
    <property type="match status" value="1"/>
</dbReference>
<dbReference type="InterPro" id="IPR011109">
    <property type="entry name" value="DNA_bind_recombinase_dom"/>
</dbReference>
<dbReference type="GO" id="GO:0000150">
    <property type="term" value="F:DNA strand exchange activity"/>
    <property type="evidence" value="ECO:0007669"/>
    <property type="project" value="InterPro"/>
</dbReference>
<gene>
    <name evidence="2" type="ORF">EC1_01450</name>
</gene>
<reference evidence="2 3" key="1">
    <citation type="submission" date="2010-03" db="EMBL/GenBank/DDBJ databases">
        <title>The genome sequence of Eubacterium cylindroides T2-87.</title>
        <authorList>
            <consortium name="metaHIT consortium -- http://www.metahit.eu/"/>
            <person name="Pajon A."/>
            <person name="Turner K."/>
            <person name="Parkhill J."/>
            <person name="Duncan S."/>
            <person name="Flint H."/>
        </authorList>
    </citation>
    <scope>NUCLEOTIDE SEQUENCE [LARGE SCALE GENOMIC DNA]</scope>
    <source>
        <strain evidence="2 3">T2-87</strain>
    </source>
</reference>
<dbReference type="EMBL" id="FP929041">
    <property type="protein sequence ID" value="CBK87938.1"/>
    <property type="molecule type" value="Genomic_DNA"/>
</dbReference>
<dbReference type="Proteomes" id="UP000008801">
    <property type="component" value="Chromosome"/>
</dbReference>
<accession>D4JCL6</accession>
<reference evidence="2 3" key="2">
    <citation type="submission" date="2010-03" db="EMBL/GenBank/DDBJ databases">
        <authorList>
            <person name="Pajon A."/>
        </authorList>
    </citation>
    <scope>NUCLEOTIDE SEQUENCE [LARGE SCALE GENOMIC DNA]</scope>
    <source>
        <strain evidence="2 3">T2-87</strain>
    </source>
</reference>
<dbReference type="Pfam" id="PF13408">
    <property type="entry name" value="Zn_ribbon_recom"/>
    <property type="match status" value="1"/>
</dbReference>
<dbReference type="Pfam" id="PF07508">
    <property type="entry name" value="Recombinase"/>
    <property type="match status" value="1"/>
</dbReference>
<dbReference type="InterPro" id="IPR038109">
    <property type="entry name" value="DNA_bind_recomb_sf"/>
</dbReference>
<dbReference type="KEGG" id="euc:EC1_01450"/>
<dbReference type="InterPro" id="IPR050639">
    <property type="entry name" value="SSR_resolvase"/>
</dbReference>
<protein>
    <submittedName>
        <fullName evidence="2">Site-specific recombinases, DNA invertase Pin homologs</fullName>
    </submittedName>
</protein>
<dbReference type="InterPro" id="IPR036162">
    <property type="entry name" value="Resolvase-like_N_sf"/>
</dbReference>
<dbReference type="Gene3D" id="3.90.1750.20">
    <property type="entry name" value="Putative Large Serine Recombinase, Chain B, Domain 2"/>
    <property type="match status" value="1"/>
</dbReference>
<dbReference type="AlphaFoldDB" id="D4JCL6"/>
<dbReference type="Gene3D" id="3.40.50.1390">
    <property type="entry name" value="Resolvase, N-terminal catalytic domain"/>
    <property type="match status" value="1"/>
</dbReference>
<proteinExistence type="predicted"/>
<dbReference type="InterPro" id="IPR006119">
    <property type="entry name" value="Resolv_N"/>
</dbReference>
<sequence length="414" mass="48284">MKQQIYNTALYLRLSRDDELQGESSSITTQRSMLRLYAKEHHLNVIDEYIDDGWSGTNFDRPSFQRMIEDIEAGKINCVVTKDLSRLGRNYIMTGQYTELYFPSHNVRYIAIDDGVDSEKGESEIAPFKNIINEWVARDTSRKVKSAFKTKFAEGAYYGAYAPLGYKKHPDIKGKLLVDEETKWIVEKIFSLAYQGYGSAKITKILREEKVPTASWLNFTRYGTFAHIFEGKPESKRYEWTIAHVKAILKSEVYIGNSVHNRQSTVSFKSKKKVRKPESEWFRVENTHEPIIDKEVFYRVQEQIKSRRRQTKEKATPIFAGLVKCADCGWSMRFATNKANKTPYSYYSCSFYGQFGKGYCSMHYIRYDVLYQAVLERLQYWAKAVQQDEEKVLNKIQKVGNAERIREKKKKAVP</sequence>
<dbReference type="PANTHER" id="PTHR30461">
    <property type="entry name" value="DNA-INVERTASE FROM LAMBDOID PROPHAGE"/>
    <property type="match status" value="1"/>
</dbReference>
<dbReference type="GO" id="GO:0003677">
    <property type="term" value="F:DNA binding"/>
    <property type="evidence" value="ECO:0007669"/>
    <property type="project" value="InterPro"/>
</dbReference>
<dbReference type="STRING" id="717960.EC1_01450"/>
<feature type="domain" description="Recombinase" evidence="1">
    <location>
        <begin position="163"/>
        <end position="310"/>
    </location>
</feature>
<evidence type="ECO:0000313" key="2">
    <source>
        <dbReference type="EMBL" id="CBK87938.1"/>
    </source>
</evidence>
<dbReference type="PATRIC" id="fig|717960.3.peg.812"/>